<dbReference type="KEGG" id="vg:30306189"/>
<sequence length="35" mass="4396">MTEKQTEQEQQREDDYWRKRLRDLEQGKNENPSDN</sequence>
<dbReference type="EMBL" id="KU686209">
    <property type="protein sequence ID" value="AOV61379.1"/>
    <property type="molecule type" value="Genomic_DNA"/>
</dbReference>
<feature type="compositionally biased region" description="Basic and acidic residues" evidence="1">
    <location>
        <begin position="1"/>
        <end position="28"/>
    </location>
</feature>
<dbReference type="EMBL" id="KU686208">
    <property type="protein sequence ID" value="AOV61165.1"/>
    <property type="molecule type" value="Genomic_DNA"/>
</dbReference>
<accession>A0A1D8KR61</accession>
<evidence type="ECO:0000313" key="3">
    <source>
        <dbReference type="EMBL" id="AOV61165.1"/>
    </source>
</evidence>
<protein>
    <submittedName>
        <fullName evidence="3">Uncharacterized protein</fullName>
    </submittedName>
</protein>
<evidence type="ECO:0000313" key="4">
    <source>
        <dbReference type="EMBL" id="AOV61379.1"/>
    </source>
</evidence>
<evidence type="ECO:0000313" key="2">
    <source>
        <dbReference type="EMBL" id="AOV60951.1"/>
    </source>
</evidence>
<evidence type="ECO:0000313" key="6">
    <source>
        <dbReference type="Proteomes" id="UP000241089"/>
    </source>
</evidence>
<gene>
    <name evidence="2" type="ORF">C350210_119</name>
    <name evidence="3" type="ORF">N440310_119</name>
    <name evidence="4" type="ORF">T191209_119</name>
</gene>
<evidence type="ECO:0000256" key="1">
    <source>
        <dbReference type="SAM" id="MobiDB-lite"/>
    </source>
</evidence>
<dbReference type="Proteomes" id="UP000241975">
    <property type="component" value="Segment"/>
</dbReference>
<evidence type="ECO:0000313" key="7">
    <source>
        <dbReference type="Proteomes" id="UP000241975"/>
    </source>
</evidence>
<name>A0A1D8KR61_9CAUD</name>
<keyword evidence="7" id="KW-1185">Reference proteome</keyword>
<dbReference type="GeneID" id="30306189"/>
<reference evidence="5 6" key="1">
    <citation type="journal article" date="2016" name="Virology">
        <title>The genomic content and context of auxiliary metabolic genes in marine cyanomyoviruses.</title>
        <authorList>
            <person name="Crummett L.T."/>
            <person name="Puxty R.J."/>
            <person name="Weihe C."/>
            <person name="Marston M.F."/>
            <person name="Martiny J.B."/>
        </authorList>
    </citation>
    <scope>NUCLEOTIDE SEQUENCE [LARGE SCALE GENOMIC DNA]</scope>
    <source>
        <strain evidence="2">0210CC35</strain>
        <strain evidence="3">0310NB44</strain>
        <strain evidence="4">1209TA19</strain>
    </source>
</reference>
<dbReference type="Proteomes" id="UP000202158">
    <property type="component" value="Segment"/>
</dbReference>
<dbReference type="Proteomes" id="UP000241089">
    <property type="component" value="Segment"/>
</dbReference>
<evidence type="ECO:0000313" key="5">
    <source>
        <dbReference type="Proteomes" id="UP000202158"/>
    </source>
</evidence>
<organism evidence="3 6">
    <name type="scientific">Synechococcus phage S-CAM22</name>
    <dbReference type="NCBI Taxonomy" id="1883365"/>
    <lineage>
        <taxon>Viruses</taxon>
        <taxon>Duplodnaviria</taxon>
        <taxon>Heunggongvirae</taxon>
        <taxon>Uroviricota</taxon>
        <taxon>Caudoviricetes</taxon>
        <taxon>Pantevenvirales</taxon>
        <taxon>Kyanoviridae</taxon>
        <taxon>Alisovirus</taxon>
        <taxon>Alisovirus socal22</taxon>
    </lineage>
</organism>
<dbReference type="RefSeq" id="YP_009321031.1">
    <property type="nucleotide sequence ID" value="NC_031903.1"/>
</dbReference>
<feature type="region of interest" description="Disordered" evidence="1">
    <location>
        <begin position="1"/>
        <end position="35"/>
    </location>
</feature>
<proteinExistence type="predicted"/>
<dbReference type="EMBL" id="KU686207">
    <property type="protein sequence ID" value="AOV60951.1"/>
    <property type="molecule type" value="Genomic_DNA"/>
</dbReference>